<evidence type="ECO:0000313" key="5">
    <source>
        <dbReference type="Proteomes" id="UP000663832"/>
    </source>
</evidence>
<organism evidence="4 5">
    <name type="scientific">Adineta steineri</name>
    <dbReference type="NCBI Taxonomy" id="433720"/>
    <lineage>
        <taxon>Eukaryota</taxon>
        <taxon>Metazoa</taxon>
        <taxon>Spiralia</taxon>
        <taxon>Gnathifera</taxon>
        <taxon>Rotifera</taxon>
        <taxon>Eurotatoria</taxon>
        <taxon>Bdelloidea</taxon>
        <taxon>Adinetida</taxon>
        <taxon>Adinetidae</taxon>
        <taxon>Adineta</taxon>
    </lineage>
</organism>
<evidence type="ECO:0000256" key="1">
    <source>
        <dbReference type="SAM" id="SignalP"/>
    </source>
</evidence>
<comment type="caution">
    <text evidence="4">The sequence shown here is derived from an EMBL/GenBank/DDBJ whole genome shotgun (WGS) entry which is preliminary data.</text>
</comment>
<name>A0A814M9K4_9BILA</name>
<sequence>MFFDILPVFVITLISSLFLSTTSVHGLPTSASRLHLITNSPSADLFSSLRLLNHRPVSSVDHDSGGDIFEMLMGDSNENDDSFLPSVDVLNEPSEYYLQSSLSPTSKLLLLEKQHQQKRSTPFNLNSAVATLADSSNADNIVNLNQLNEPLRLSPSLKKLVETNPFARAWLTMLLQKLMKEQSVPYIFKYGRRRK</sequence>
<feature type="signal peptide" evidence="1">
    <location>
        <begin position="1"/>
        <end position="26"/>
    </location>
</feature>
<dbReference type="EMBL" id="CAJNOM010000114">
    <property type="protein sequence ID" value="CAF1076250.1"/>
    <property type="molecule type" value="Genomic_DNA"/>
</dbReference>
<dbReference type="OrthoDB" id="10059465at2759"/>
<feature type="chain" id="PRO_5035601490" evidence="1">
    <location>
        <begin position="27"/>
        <end position="195"/>
    </location>
</feature>
<evidence type="ECO:0000313" key="3">
    <source>
        <dbReference type="EMBL" id="CAF1006041.1"/>
    </source>
</evidence>
<reference evidence="4" key="1">
    <citation type="submission" date="2021-02" db="EMBL/GenBank/DDBJ databases">
        <authorList>
            <person name="Nowell W R."/>
        </authorList>
    </citation>
    <scope>NUCLEOTIDE SEQUENCE</scope>
</reference>
<dbReference type="AlphaFoldDB" id="A0A814M9K4"/>
<dbReference type="Proteomes" id="UP000663877">
    <property type="component" value="Unassembled WGS sequence"/>
</dbReference>
<dbReference type="EMBL" id="CAJNOM010000082">
    <property type="protein sequence ID" value="CAF1006041.1"/>
    <property type="molecule type" value="Genomic_DNA"/>
</dbReference>
<keyword evidence="5" id="KW-1185">Reference proteome</keyword>
<accession>A0A814M9K4</accession>
<protein>
    <submittedName>
        <fullName evidence="4">Uncharacterized protein</fullName>
    </submittedName>
</protein>
<keyword evidence="1" id="KW-0732">Signal</keyword>
<evidence type="ECO:0000313" key="4">
    <source>
        <dbReference type="EMBL" id="CAF1076250.1"/>
    </source>
</evidence>
<evidence type="ECO:0000313" key="2">
    <source>
        <dbReference type="EMBL" id="CAF0979254.1"/>
    </source>
</evidence>
<dbReference type="Proteomes" id="UP000663832">
    <property type="component" value="Unassembled WGS sequence"/>
</dbReference>
<proteinExistence type="predicted"/>
<dbReference type="EMBL" id="CAJNOI010000063">
    <property type="protein sequence ID" value="CAF0979254.1"/>
    <property type="molecule type" value="Genomic_DNA"/>
</dbReference>
<gene>
    <name evidence="2" type="ORF">BJG266_LOCUS14776</name>
    <name evidence="3" type="ORF">QVE165_LOCUS15200</name>
    <name evidence="4" type="ORF">QVE165_LOCUS18968</name>
</gene>